<feature type="region of interest" description="Disordered" evidence="1">
    <location>
        <begin position="1"/>
        <end position="54"/>
    </location>
</feature>
<feature type="compositionally biased region" description="Acidic residues" evidence="1">
    <location>
        <begin position="45"/>
        <end position="54"/>
    </location>
</feature>
<dbReference type="EMBL" id="LXQA011397316">
    <property type="protein sequence ID" value="MCI95809.1"/>
    <property type="molecule type" value="Genomic_DNA"/>
</dbReference>
<evidence type="ECO:0000313" key="2">
    <source>
        <dbReference type="EMBL" id="MCI95809.1"/>
    </source>
</evidence>
<proteinExistence type="predicted"/>
<evidence type="ECO:0000256" key="1">
    <source>
        <dbReference type="SAM" id="MobiDB-lite"/>
    </source>
</evidence>
<dbReference type="AlphaFoldDB" id="A0A392W7R9"/>
<keyword evidence="3" id="KW-1185">Reference proteome</keyword>
<dbReference type="Proteomes" id="UP000265520">
    <property type="component" value="Unassembled WGS sequence"/>
</dbReference>
<organism evidence="2 3">
    <name type="scientific">Trifolium medium</name>
    <dbReference type="NCBI Taxonomy" id="97028"/>
    <lineage>
        <taxon>Eukaryota</taxon>
        <taxon>Viridiplantae</taxon>
        <taxon>Streptophyta</taxon>
        <taxon>Embryophyta</taxon>
        <taxon>Tracheophyta</taxon>
        <taxon>Spermatophyta</taxon>
        <taxon>Magnoliopsida</taxon>
        <taxon>eudicotyledons</taxon>
        <taxon>Gunneridae</taxon>
        <taxon>Pentapetalae</taxon>
        <taxon>rosids</taxon>
        <taxon>fabids</taxon>
        <taxon>Fabales</taxon>
        <taxon>Fabaceae</taxon>
        <taxon>Papilionoideae</taxon>
        <taxon>50 kb inversion clade</taxon>
        <taxon>NPAAA clade</taxon>
        <taxon>Hologalegina</taxon>
        <taxon>IRL clade</taxon>
        <taxon>Trifolieae</taxon>
        <taxon>Trifolium</taxon>
    </lineage>
</organism>
<accession>A0A392W7R9</accession>
<name>A0A392W7R9_9FABA</name>
<comment type="caution">
    <text evidence="2">The sequence shown here is derived from an EMBL/GenBank/DDBJ whole genome shotgun (WGS) entry which is preliminary data.</text>
</comment>
<feature type="non-terminal residue" evidence="2">
    <location>
        <position position="54"/>
    </location>
</feature>
<sequence>MEEPPLKRVRGKRGSSATASSWREREMTRQQEGGQRAWRVQCQPEVDDKEQDDE</sequence>
<protein>
    <submittedName>
        <fullName evidence="2">Uncharacterized protein</fullName>
    </submittedName>
</protein>
<reference evidence="2 3" key="1">
    <citation type="journal article" date="2018" name="Front. Plant Sci.">
        <title>Red Clover (Trifolium pratense) and Zigzag Clover (T. medium) - A Picture of Genomic Similarities and Differences.</title>
        <authorList>
            <person name="Dluhosova J."/>
            <person name="Istvanek J."/>
            <person name="Nedelnik J."/>
            <person name="Repkova J."/>
        </authorList>
    </citation>
    <scope>NUCLEOTIDE SEQUENCE [LARGE SCALE GENOMIC DNA]</scope>
    <source>
        <strain evidence="3">cv. 10/8</strain>
        <tissue evidence="2">Leaf</tissue>
    </source>
</reference>
<evidence type="ECO:0000313" key="3">
    <source>
        <dbReference type="Proteomes" id="UP000265520"/>
    </source>
</evidence>